<sequence>MISARLGMCSPISTLASMVLKQWQAGSKVEGEEALLHYSCRFLLQRAEQAFVEIFDNLPNRALGKTLNAVVMPTGRRWNKPHDDLARDIAKRISTHSALRSKLLENTWDADDGEQRNPLARYNALLVDYDRAEAIYRTLNKAYAKGELPQTALHPEARVEAGLEKGLISEEDAAFMRTFEAEVLEMLTVDDFAYDAFAKNKSTLIDHNGKATASPKQEEANIK</sequence>
<dbReference type="InterPro" id="IPR015396">
    <property type="entry name" value="FadE_C"/>
</dbReference>
<evidence type="ECO:0000313" key="3">
    <source>
        <dbReference type="Proteomes" id="UP000320231"/>
    </source>
</evidence>
<organism evidence="2 3">
    <name type="scientific">Vreelandella sulfidaeris</name>
    <dbReference type="NCBI Taxonomy" id="115553"/>
    <lineage>
        <taxon>Bacteria</taxon>
        <taxon>Pseudomonadati</taxon>
        <taxon>Pseudomonadota</taxon>
        <taxon>Gammaproteobacteria</taxon>
        <taxon>Oceanospirillales</taxon>
        <taxon>Halomonadaceae</taxon>
        <taxon>Vreelandella</taxon>
    </lineage>
</organism>
<accession>A0A455U9W9</accession>
<dbReference type="GO" id="GO:0033539">
    <property type="term" value="P:fatty acid beta-oxidation using acyl-CoA dehydrogenase"/>
    <property type="evidence" value="ECO:0007669"/>
    <property type="project" value="InterPro"/>
</dbReference>
<dbReference type="EMBL" id="AP019514">
    <property type="protein sequence ID" value="BBI61439.1"/>
    <property type="molecule type" value="Genomic_DNA"/>
</dbReference>
<name>A0A455U9W9_9GAMM</name>
<evidence type="ECO:0000259" key="1">
    <source>
        <dbReference type="Pfam" id="PF09317"/>
    </source>
</evidence>
<evidence type="ECO:0000313" key="2">
    <source>
        <dbReference type="EMBL" id="BBI61439.1"/>
    </source>
</evidence>
<dbReference type="GO" id="GO:0003995">
    <property type="term" value="F:acyl-CoA dehydrogenase activity"/>
    <property type="evidence" value="ECO:0007669"/>
    <property type="project" value="InterPro"/>
</dbReference>
<gene>
    <name evidence="2" type="ORF">HSBAA_27450</name>
</gene>
<protein>
    <recommendedName>
        <fullName evidence="1">Acyl-CoA dehydrogenase C-terminal bacterial-type domain-containing protein</fullName>
    </recommendedName>
</protein>
<dbReference type="KEGG" id="hsr:HSBAA_27450"/>
<reference evidence="2 3" key="1">
    <citation type="journal article" date="2019" name="Microbiol. Resour. Announc.">
        <title>Complete Genome Sequence of Halomonas sulfidaeris Strain Esulfide1 Isolated from a Metal Sulfide Rock at a Depth of 2,200 Meters, Obtained Using Nanopore Sequencing.</title>
        <authorList>
            <person name="Saito M."/>
            <person name="Nishigata A."/>
            <person name="Galipon J."/>
            <person name="Arakawa K."/>
        </authorList>
    </citation>
    <scope>NUCLEOTIDE SEQUENCE [LARGE SCALE GENOMIC DNA]</scope>
    <source>
        <strain evidence="2 3">ATCC BAA-803</strain>
    </source>
</reference>
<proteinExistence type="predicted"/>
<dbReference type="AlphaFoldDB" id="A0A455U9W9"/>
<dbReference type="Proteomes" id="UP000320231">
    <property type="component" value="Chromosome"/>
</dbReference>
<feature type="domain" description="Acyl-CoA dehydrogenase C-terminal bacterial-type" evidence="1">
    <location>
        <begin position="1"/>
        <end position="192"/>
    </location>
</feature>
<dbReference type="Pfam" id="PF09317">
    <property type="entry name" value="ACDH_C"/>
    <property type="match status" value="1"/>
</dbReference>